<keyword evidence="9" id="KW-0804">Transcription</keyword>
<dbReference type="OrthoDB" id="5965425at2759"/>
<dbReference type="GO" id="GO:0005654">
    <property type="term" value="C:nucleoplasm"/>
    <property type="evidence" value="ECO:0007669"/>
    <property type="project" value="UniProtKB-SubCell"/>
</dbReference>
<dbReference type="GO" id="GO:0008270">
    <property type="term" value="F:zinc ion binding"/>
    <property type="evidence" value="ECO:0007669"/>
    <property type="project" value="UniProtKB-KW"/>
</dbReference>
<keyword evidence="11" id="KW-0131">Cell cycle</keyword>
<dbReference type="InterPro" id="IPR006612">
    <property type="entry name" value="THAP_Znf"/>
</dbReference>
<dbReference type="PANTHER" id="PTHR46600">
    <property type="entry name" value="THAP DOMAIN-CONTAINING"/>
    <property type="match status" value="1"/>
</dbReference>
<keyword evidence="10" id="KW-0539">Nucleus</keyword>
<keyword evidence="4" id="KW-0863">Zinc-finger</keyword>
<evidence type="ECO:0000256" key="3">
    <source>
        <dbReference type="ARBA" id="ARBA00022723"/>
    </source>
</evidence>
<proteinExistence type="inferred from homology"/>
<organism evidence="12 13">
    <name type="scientific">Paramuricea clavata</name>
    <name type="common">Red gorgonian</name>
    <name type="synonym">Violescent sea-whip</name>
    <dbReference type="NCBI Taxonomy" id="317549"/>
    <lineage>
        <taxon>Eukaryota</taxon>
        <taxon>Metazoa</taxon>
        <taxon>Cnidaria</taxon>
        <taxon>Anthozoa</taxon>
        <taxon>Octocorallia</taxon>
        <taxon>Malacalcyonacea</taxon>
        <taxon>Plexauridae</taxon>
        <taxon>Paramuricea</taxon>
    </lineage>
</organism>
<dbReference type="InterPro" id="IPR048365">
    <property type="entry name" value="TNP-like_RNaseH_N"/>
</dbReference>
<protein>
    <submittedName>
        <fullName evidence="12">Transposable element P transposase</fullName>
    </submittedName>
</protein>
<dbReference type="AlphaFoldDB" id="A0A6S7KL66"/>
<dbReference type="InterPro" id="IPR026516">
    <property type="entry name" value="THAP1/10"/>
</dbReference>
<evidence type="ECO:0000256" key="7">
    <source>
        <dbReference type="ARBA" id="ARBA00023054"/>
    </source>
</evidence>
<comment type="caution">
    <text evidence="12">The sequence shown here is derived from an EMBL/GenBank/DDBJ whole genome shotgun (WGS) entry which is preliminary data.</text>
</comment>
<keyword evidence="7" id="KW-0175">Coiled coil</keyword>
<evidence type="ECO:0000256" key="11">
    <source>
        <dbReference type="ARBA" id="ARBA00023306"/>
    </source>
</evidence>
<dbReference type="Pfam" id="PF21787">
    <property type="entry name" value="TNP-like_RNaseH_N"/>
    <property type="match status" value="1"/>
</dbReference>
<evidence type="ECO:0000256" key="1">
    <source>
        <dbReference type="ARBA" id="ARBA00004642"/>
    </source>
</evidence>
<dbReference type="SMART" id="SM00980">
    <property type="entry name" value="THAP"/>
    <property type="match status" value="1"/>
</dbReference>
<keyword evidence="6" id="KW-0805">Transcription regulation</keyword>
<comment type="similarity">
    <text evidence="2">Belongs to the THAP1 family.</text>
</comment>
<accession>A0A6S7KL66</accession>
<sequence>RETQSQWNLQRGANCCIVDCPTYASKTRYPALSFFKIPKGKVHEEWRSQLIRIVNRIDNGFNPDNAFICSRHFKESCYKTGEKGQKRLIPGCLPTEYLPKKSIESRKVLPRRTLVRDSSETETTLDVYKYTELSDLKKDFKHIKAPWTVLIENNLSCIFGYLAENGNIIHKVTVNEALEFGVESSSLYLPDNHKIYEKYKRSVAKVRIQWLLMEIKQLTLCSGIRDSDLVKSITSNADIEKGFLFSMDYGTANRNAENTSCIRSCDCEILLEDTIGEECCKYCKQAGVKLERKAKSTDMTVEKELHPNTPLSTVSKDKLIKEVKNTRKKEKQLRKMVNNLEEEIRQKGTCLNDGLHNDFSRIISGIEKELPDDSFEKLFWQEQKKSFQKNPKAVRWHPMMIRFALHIHLRSPSAYKALRESNVVKLPCERTLRDYTNTVHPSTGFHKAVFDDLKHQVEKLNDIKKYVVLMLDEVSIKDDLVYDKVTGELVGFVNIGNDVDDCHIIRNKEESIKTANVATHALVFMVTSIASRLKFSLGYFATTTATADQLFLLMWKAVGLLETYAGLKVVVVVSDKAGPNQRLYSLHDSGDKSTYRTKNVFATDEQRYIYFFSDPPHLIKTARNNLASSGSGSNTRRLWNNGKHLLWKHIVDLYEADRKNNWCEQCLS</sequence>
<dbReference type="GO" id="GO:0043565">
    <property type="term" value="F:sequence-specific DNA binding"/>
    <property type="evidence" value="ECO:0007669"/>
    <property type="project" value="InterPro"/>
</dbReference>
<keyword evidence="3" id="KW-0479">Metal-binding</keyword>
<evidence type="ECO:0000256" key="9">
    <source>
        <dbReference type="ARBA" id="ARBA00023163"/>
    </source>
</evidence>
<comment type="subcellular location">
    <subcellularLocation>
        <location evidence="1">Nucleus</location>
        <location evidence="1">Nucleoplasm</location>
    </subcellularLocation>
</comment>
<feature type="non-terminal residue" evidence="12">
    <location>
        <position position="668"/>
    </location>
</feature>
<keyword evidence="8" id="KW-0238">DNA-binding</keyword>
<evidence type="ECO:0000256" key="8">
    <source>
        <dbReference type="ARBA" id="ARBA00023125"/>
    </source>
</evidence>
<dbReference type="EMBL" id="CACRXK020011323">
    <property type="protein sequence ID" value="CAB4021218.1"/>
    <property type="molecule type" value="Genomic_DNA"/>
</dbReference>
<dbReference type="Pfam" id="PF05485">
    <property type="entry name" value="THAP"/>
    <property type="match status" value="1"/>
</dbReference>
<keyword evidence="13" id="KW-1185">Reference proteome</keyword>
<evidence type="ECO:0000313" key="12">
    <source>
        <dbReference type="EMBL" id="CAB4021218.1"/>
    </source>
</evidence>
<dbReference type="SUPFAM" id="SSF57716">
    <property type="entry name" value="Glucocorticoid receptor-like (DNA-binding domain)"/>
    <property type="match status" value="1"/>
</dbReference>
<name>A0A6S7KL66_PARCT</name>
<evidence type="ECO:0000256" key="6">
    <source>
        <dbReference type="ARBA" id="ARBA00023015"/>
    </source>
</evidence>
<gene>
    <name evidence="12" type="ORF">PACLA_8A013864</name>
</gene>
<keyword evidence="5" id="KW-0862">Zinc</keyword>
<evidence type="ECO:0000256" key="4">
    <source>
        <dbReference type="ARBA" id="ARBA00022771"/>
    </source>
</evidence>
<dbReference type="Proteomes" id="UP001152795">
    <property type="component" value="Unassembled WGS sequence"/>
</dbReference>
<evidence type="ECO:0000313" key="13">
    <source>
        <dbReference type="Proteomes" id="UP001152795"/>
    </source>
</evidence>
<evidence type="ECO:0000256" key="2">
    <source>
        <dbReference type="ARBA" id="ARBA00006177"/>
    </source>
</evidence>
<dbReference type="PANTHER" id="PTHR46600:SF1">
    <property type="entry name" value="THAP DOMAIN-CONTAINING PROTEIN 1"/>
    <property type="match status" value="1"/>
</dbReference>
<evidence type="ECO:0000256" key="10">
    <source>
        <dbReference type="ARBA" id="ARBA00023242"/>
    </source>
</evidence>
<dbReference type="PROSITE" id="PS50950">
    <property type="entry name" value="ZF_THAP"/>
    <property type="match status" value="1"/>
</dbReference>
<reference evidence="12" key="1">
    <citation type="submission" date="2020-04" db="EMBL/GenBank/DDBJ databases">
        <authorList>
            <person name="Alioto T."/>
            <person name="Alioto T."/>
            <person name="Gomez Garrido J."/>
        </authorList>
    </citation>
    <scope>NUCLEOTIDE SEQUENCE</scope>
    <source>
        <strain evidence="12">A484AB</strain>
    </source>
</reference>
<evidence type="ECO:0000256" key="5">
    <source>
        <dbReference type="ARBA" id="ARBA00022833"/>
    </source>
</evidence>